<accession>A0A834MIV1</accession>
<evidence type="ECO:0000313" key="1">
    <source>
        <dbReference type="EMBL" id="KAF7285433.1"/>
    </source>
</evidence>
<dbReference type="Gene3D" id="3.40.50.1820">
    <property type="entry name" value="alpha/beta hydrolase"/>
    <property type="match status" value="1"/>
</dbReference>
<comment type="caution">
    <text evidence="1">The sequence shown here is derived from an EMBL/GenBank/DDBJ whole genome shotgun (WGS) entry which is preliminary data.</text>
</comment>
<organism evidence="1 2">
    <name type="scientific">Rhynchophorus ferrugineus</name>
    <name type="common">Red palm weevil</name>
    <name type="synonym">Curculio ferrugineus</name>
    <dbReference type="NCBI Taxonomy" id="354439"/>
    <lineage>
        <taxon>Eukaryota</taxon>
        <taxon>Metazoa</taxon>
        <taxon>Ecdysozoa</taxon>
        <taxon>Arthropoda</taxon>
        <taxon>Hexapoda</taxon>
        <taxon>Insecta</taxon>
        <taxon>Pterygota</taxon>
        <taxon>Neoptera</taxon>
        <taxon>Endopterygota</taxon>
        <taxon>Coleoptera</taxon>
        <taxon>Polyphaga</taxon>
        <taxon>Cucujiformia</taxon>
        <taxon>Curculionidae</taxon>
        <taxon>Dryophthorinae</taxon>
        <taxon>Rhynchophorus</taxon>
    </lineage>
</organism>
<dbReference type="AlphaFoldDB" id="A0A834MIV1"/>
<dbReference type="Proteomes" id="UP000625711">
    <property type="component" value="Unassembled WGS sequence"/>
</dbReference>
<evidence type="ECO:0000313" key="2">
    <source>
        <dbReference type="Proteomes" id="UP000625711"/>
    </source>
</evidence>
<gene>
    <name evidence="1" type="ORF">GWI33_010682</name>
</gene>
<dbReference type="OrthoDB" id="199913at2759"/>
<name>A0A834MIV1_RHYFE</name>
<proteinExistence type="predicted"/>
<dbReference type="EMBL" id="JAACXV010000055">
    <property type="protein sequence ID" value="KAF7285433.1"/>
    <property type="molecule type" value="Genomic_DNA"/>
</dbReference>
<protein>
    <submittedName>
        <fullName evidence="1">Uncharacterized protein</fullName>
    </submittedName>
</protein>
<keyword evidence="2" id="KW-1185">Reference proteome</keyword>
<sequence>MGLSDYLFVCLIGALPGPLSITFDNANFQLLPINKNKCRHIDPVRDISFQLFTRHNPLMPSTLRIGDDEALAQSHFNFSEPTIFFFHAFFESSQAVPATYIRTGNSEKSDEE</sequence>
<reference evidence="1" key="1">
    <citation type="submission" date="2020-08" db="EMBL/GenBank/DDBJ databases">
        <title>Genome sequencing and assembly of the red palm weevil Rhynchophorus ferrugineus.</title>
        <authorList>
            <person name="Dias G.B."/>
            <person name="Bergman C.M."/>
            <person name="Manee M."/>
        </authorList>
    </citation>
    <scope>NUCLEOTIDE SEQUENCE</scope>
    <source>
        <strain evidence="1">AA-2017</strain>
        <tissue evidence="1">Whole larva</tissue>
    </source>
</reference>
<dbReference type="InterPro" id="IPR029058">
    <property type="entry name" value="AB_hydrolase_fold"/>
</dbReference>